<organism evidence="3">
    <name type="scientific">Kitasatospora camelliae</name>
    <dbReference type="NCBI Taxonomy" id="3156397"/>
    <lineage>
        <taxon>Bacteria</taxon>
        <taxon>Bacillati</taxon>
        <taxon>Actinomycetota</taxon>
        <taxon>Actinomycetes</taxon>
        <taxon>Kitasatosporales</taxon>
        <taxon>Streptomycetaceae</taxon>
        <taxon>Kitasatospora</taxon>
    </lineage>
</organism>
<dbReference type="EMBL" id="CP159872">
    <property type="protein sequence ID" value="XCM83848.1"/>
    <property type="molecule type" value="Genomic_DNA"/>
</dbReference>
<dbReference type="AlphaFoldDB" id="A0AAU8K743"/>
<feature type="compositionally biased region" description="Low complexity" evidence="1">
    <location>
        <begin position="78"/>
        <end position="103"/>
    </location>
</feature>
<feature type="domain" description="Transposase IS204/IS1001/IS1096/IS1165 zinc-finger" evidence="2">
    <location>
        <begin position="11"/>
        <end position="55"/>
    </location>
</feature>
<sequence>MTFSACIATRQAVCPGCGTVSGRVHGVYRSRLADVAVSGLRAMIDLLVRRFICPARECDRRTFVEQVDGLTERLARRSPAAGKPGEASASAASSPWTAATSPSSRERSSSFWAPTAQESRPRSGCC</sequence>
<dbReference type="PANTHER" id="PTHR33498:SF1">
    <property type="entry name" value="TRANSPOSASE FOR INSERTION SEQUENCE ELEMENT IS1557"/>
    <property type="match status" value="1"/>
</dbReference>
<name>A0AAU8K743_9ACTN</name>
<dbReference type="PANTHER" id="PTHR33498">
    <property type="entry name" value="TRANSPOSASE FOR INSERTION SEQUENCE ELEMENT IS1557"/>
    <property type="match status" value="1"/>
</dbReference>
<proteinExistence type="predicted"/>
<gene>
    <name evidence="3" type="ORF">ABWK59_00595</name>
</gene>
<accession>A0AAU8K743</accession>
<evidence type="ECO:0000256" key="1">
    <source>
        <dbReference type="SAM" id="MobiDB-lite"/>
    </source>
</evidence>
<protein>
    <submittedName>
        <fullName evidence="3">Transposase family protein</fullName>
    </submittedName>
</protein>
<feature type="region of interest" description="Disordered" evidence="1">
    <location>
        <begin position="74"/>
        <end position="126"/>
    </location>
</feature>
<dbReference type="InterPro" id="IPR047951">
    <property type="entry name" value="Transpos_ISL3"/>
</dbReference>
<dbReference type="RefSeq" id="WP_354644788.1">
    <property type="nucleotide sequence ID" value="NZ_CP159872.1"/>
</dbReference>
<evidence type="ECO:0000259" key="2">
    <source>
        <dbReference type="Pfam" id="PF14690"/>
    </source>
</evidence>
<reference evidence="3" key="1">
    <citation type="submission" date="2024-06" db="EMBL/GenBank/DDBJ databases">
        <title>The genome sequences of Kitasatospora sp. strain HUAS MG31.</title>
        <authorList>
            <person name="Mo P."/>
        </authorList>
    </citation>
    <scope>NUCLEOTIDE SEQUENCE</scope>
    <source>
        <strain evidence="3">HUAS MG31</strain>
    </source>
</reference>
<dbReference type="KEGG" id="kcm:ABWK59_00595"/>
<dbReference type="Pfam" id="PF14690">
    <property type="entry name" value="Zn_ribbon_ISL3"/>
    <property type="match status" value="1"/>
</dbReference>
<dbReference type="InterPro" id="IPR029261">
    <property type="entry name" value="Transposase_Znf"/>
</dbReference>
<evidence type="ECO:0000313" key="3">
    <source>
        <dbReference type="EMBL" id="XCM83848.1"/>
    </source>
</evidence>